<gene>
    <name evidence="1" type="ORF">SMAR0320_LOCUS16037</name>
</gene>
<dbReference type="EMBL" id="HBGZ01022368">
    <property type="protein sequence ID" value="CAD9617135.1"/>
    <property type="molecule type" value="Transcribed_RNA"/>
</dbReference>
<sequence>MPLKVDMIGDVFLRCPNLTVLDLVGGVHRTVASLHLESWRHELKIEINRINQVLPNTLKSILKSREMKLWMRSVMSQLDHYKVEHKSLLKEATTLLELPLWKANLMKTRELYLTWSEFDLRGDDEESKERDLRYMWCEHSYQECIAFSHVV</sequence>
<organism evidence="1">
    <name type="scientific">Skeletonema marinoi</name>
    <dbReference type="NCBI Taxonomy" id="267567"/>
    <lineage>
        <taxon>Eukaryota</taxon>
        <taxon>Sar</taxon>
        <taxon>Stramenopiles</taxon>
        <taxon>Ochrophyta</taxon>
        <taxon>Bacillariophyta</taxon>
        <taxon>Coscinodiscophyceae</taxon>
        <taxon>Thalassiosirophycidae</taxon>
        <taxon>Thalassiosirales</taxon>
        <taxon>Skeletonemataceae</taxon>
        <taxon>Skeletonema</taxon>
        <taxon>Skeletonema marinoi-dohrnii complex</taxon>
    </lineage>
</organism>
<name>A0A7S2LV80_9STRA</name>
<protein>
    <submittedName>
        <fullName evidence="1">Uncharacterized protein</fullName>
    </submittedName>
</protein>
<reference evidence="1" key="1">
    <citation type="submission" date="2021-01" db="EMBL/GenBank/DDBJ databases">
        <authorList>
            <person name="Corre E."/>
            <person name="Pelletier E."/>
            <person name="Niang G."/>
            <person name="Scheremetjew M."/>
            <person name="Finn R."/>
            <person name="Kale V."/>
            <person name="Holt S."/>
            <person name="Cochrane G."/>
            <person name="Meng A."/>
            <person name="Brown T."/>
            <person name="Cohen L."/>
        </authorList>
    </citation>
    <scope>NUCLEOTIDE SEQUENCE</scope>
    <source>
        <strain evidence="1">SM1012Den-03</strain>
    </source>
</reference>
<dbReference type="AlphaFoldDB" id="A0A7S2LV80"/>
<proteinExistence type="predicted"/>
<accession>A0A7S2LV80</accession>
<evidence type="ECO:0000313" key="1">
    <source>
        <dbReference type="EMBL" id="CAD9617135.1"/>
    </source>
</evidence>